<comment type="caution">
    <text evidence="3">The sequence shown here is derived from an EMBL/GenBank/DDBJ whole genome shotgun (WGS) entry which is preliminary data.</text>
</comment>
<dbReference type="InterPro" id="IPR013108">
    <property type="entry name" value="Amidohydro_3"/>
</dbReference>
<keyword evidence="4" id="KW-1185">Reference proteome</keyword>
<evidence type="ECO:0000313" key="4">
    <source>
        <dbReference type="Proteomes" id="UP000319897"/>
    </source>
</evidence>
<dbReference type="InterPro" id="IPR051781">
    <property type="entry name" value="Metallo-dep_Hydrolase"/>
</dbReference>
<feature type="chain" id="PRO_5021451906" evidence="1">
    <location>
        <begin position="19"/>
        <end position="432"/>
    </location>
</feature>
<dbReference type="SUPFAM" id="SSF51556">
    <property type="entry name" value="Metallo-dependent hydrolases"/>
    <property type="match status" value="1"/>
</dbReference>
<organism evidence="3 4">
    <name type="scientific">Sandaracinobacter neustonicus</name>
    <dbReference type="NCBI Taxonomy" id="1715348"/>
    <lineage>
        <taxon>Bacteria</taxon>
        <taxon>Pseudomonadati</taxon>
        <taxon>Pseudomonadota</taxon>
        <taxon>Alphaproteobacteria</taxon>
        <taxon>Sphingomonadales</taxon>
        <taxon>Sphingosinicellaceae</taxon>
        <taxon>Sandaracinobacter</taxon>
    </lineage>
</organism>
<dbReference type="PANTHER" id="PTHR43135">
    <property type="entry name" value="ALPHA-D-RIBOSE 1-METHYLPHOSPHONATE 5-TRIPHOSPHATE DIPHOSPHATASE"/>
    <property type="match status" value="1"/>
</dbReference>
<evidence type="ECO:0000259" key="2">
    <source>
        <dbReference type="Pfam" id="PF07969"/>
    </source>
</evidence>
<keyword evidence="1" id="KW-0732">Signal</keyword>
<name>A0A501XNS6_9SPHN</name>
<dbReference type="Gene3D" id="3.20.20.140">
    <property type="entry name" value="Metal-dependent hydrolases"/>
    <property type="match status" value="1"/>
</dbReference>
<dbReference type="SUPFAM" id="SSF51338">
    <property type="entry name" value="Composite domain of metallo-dependent hydrolases"/>
    <property type="match status" value="1"/>
</dbReference>
<keyword evidence="3" id="KW-0378">Hydrolase</keyword>
<feature type="signal peptide" evidence="1">
    <location>
        <begin position="1"/>
        <end position="18"/>
    </location>
</feature>
<dbReference type="Gene3D" id="2.30.40.10">
    <property type="entry name" value="Urease, subunit C, domain 1"/>
    <property type="match status" value="1"/>
</dbReference>
<proteinExistence type="predicted"/>
<sequence>MRKILFALLMATSVPALAQERIAITGGKIITNNGAPIEGGTVLLNDGVVIGVSPGVSVPAGFTQVDATGKWVTPGVIAGLSQIGTAEIAGNSSTNDLSARRSPGTAALDLDVALNPAETSIPVTRQEGVTAAIVGPAPGRTLFAGQGFVLSLGEGVTAPLRSRAFQYVSYGERGSELAGGSRPAAWNELTNALEEAQRSMRGRKGERDLSQDPRLTPEDAEALTLVLRSAQPLLVRVDRASDIRQVLKLPRMYPGLRLVLVSANEGWLVADEIARAGVPVITLGMQNRPENFEYLGATMSNVGRMAAAGVKVALGTPDLDASFQPRNLPHYAGNMVAQARLPGGVGLTWDQAFASITKTPAEIFGLAGQGVLKQGARADVVIWSGDPLELSTQTEKVFIRGVPQNLESRQTRLARRYLPGRDRTQLPEAYTR</sequence>
<protein>
    <submittedName>
        <fullName evidence="3">Amidohydrolase family protein</fullName>
    </submittedName>
</protein>
<dbReference type="InterPro" id="IPR032466">
    <property type="entry name" value="Metal_Hydrolase"/>
</dbReference>
<dbReference type="InterPro" id="IPR011059">
    <property type="entry name" value="Metal-dep_hydrolase_composite"/>
</dbReference>
<evidence type="ECO:0000313" key="3">
    <source>
        <dbReference type="EMBL" id="TPE62180.1"/>
    </source>
</evidence>
<dbReference type="OrthoDB" id="9802793at2"/>
<dbReference type="PANTHER" id="PTHR43135:SF3">
    <property type="entry name" value="ALPHA-D-RIBOSE 1-METHYLPHOSPHONATE 5-TRIPHOSPHATE DIPHOSPHATASE"/>
    <property type="match status" value="1"/>
</dbReference>
<reference evidence="3 4" key="1">
    <citation type="submission" date="2019-06" db="EMBL/GenBank/DDBJ databases">
        <authorList>
            <person name="Lee I."/>
            <person name="Jang G.I."/>
            <person name="Hwang C.Y."/>
        </authorList>
    </citation>
    <scope>NUCLEOTIDE SEQUENCE [LARGE SCALE GENOMIC DNA]</scope>
    <source>
        <strain evidence="3 4">PAMC 28131</strain>
    </source>
</reference>
<accession>A0A501XNS6</accession>
<feature type="domain" description="Amidohydrolase 3" evidence="2">
    <location>
        <begin position="292"/>
        <end position="394"/>
    </location>
</feature>
<evidence type="ECO:0000256" key="1">
    <source>
        <dbReference type="SAM" id="SignalP"/>
    </source>
</evidence>
<dbReference type="GO" id="GO:0016810">
    <property type="term" value="F:hydrolase activity, acting on carbon-nitrogen (but not peptide) bonds"/>
    <property type="evidence" value="ECO:0007669"/>
    <property type="project" value="InterPro"/>
</dbReference>
<gene>
    <name evidence="3" type="ORF">FJQ54_06515</name>
</gene>
<dbReference type="EMBL" id="VFSU01000019">
    <property type="protein sequence ID" value="TPE62180.1"/>
    <property type="molecule type" value="Genomic_DNA"/>
</dbReference>
<dbReference type="Pfam" id="PF07969">
    <property type="entry name" value="Amidohydro_3"/>
    <property type="match status" value="1"/>
</dbReference>
<dbReference type="Proteomes" id="UP000319897">
    <property type="component" value="Unassembled WGS sequence"/>
</dbReference>
<dbReference type="AlphaFoldDB" id="A0A501XNS6"/>
<dbReference type="RefSeq" id="WP_140927605.1">
    <property type="nucleotide sequence ID" value="NZ_VFSU01000019.1"/>
</dbReference>